<evidence type="ECO:0000256" key="1">
    <source>
        <dbReference type="SAM" id="Phobius"/>
    </source>
</evidence>
<keyword evidence="3" id="KW-1185">Reference proteome</keyword>
<dbReference type="Proteomes" id="UP001607069">
    <property type="component" value="Unassembled WGS sequence"/>
</dbReference>
<comment type="caution">
    <text evidence="2">The sequence shown here is derived from an EMBL/GenBank/DDBJ whole genome shotgun (WGS) entry which is preliminary data.</text>
</comment>
<name>A0ABW7HW25_9ACTN</name>
<keyword evidence="1" id="KW-0472">Membrane</keyword>
<reference evidence="2 3" key="1">
    <citation type="submission" date="2024-10" db="EMBL/GenBank/DDBJ databases">
        <authorList>
            <person name="Cho J.-C."/>
        </authorList>
    </citation>
    <scope>NUCLEOTIDE SEQUENCE [LARGE SCALE GENOMIC DNA]</scope>
    <source>
        <strain evidence="2 3">KCTC29696</strain>
    </source>
</reference>
<protein>
    <submittedName>
        <fullName evidence="2">Uncharacterized protein</fullName>
    </submittedName>
</protein>
<dbReference type="EMBL" id="JBIHMK010000070">
    <property type="protein sequence ID" value="MFH0250091.1"/>
    <property type="molecule type" value="Genomic_DNA"/>
</dbReference>
<gene>
    <name evidence="2" type="ORF">ACG5V6_17980</name>
</gene>
<proteinExistence type="predicted"/>
<dbReference type="RefSeq" id="WP_256463074.1">
    <property type="nucleotide sequence ID" value="NZ_BAABEN010000006.1"/>
</dbReference>
<organism evidence="2 3">
    <name type="scientific">Streptomyces chitinivorans</name>
    <dbReference type="NCBI Taxonomy" id="1257027"/>
    <lineage>
        <taxon>Bacteria</taxon>
        <taxon>Bacillati</taxon>
        <taxon>Actinomycetota</taxon>
        <taxon>Actinomycetes</taxon>
        <taxon>Kitasatosporales</taxon>
        <taxon>Streptomycetaceae</taxon>
        <taxon>Streptomyces</taxon>
    </lineage>
</organism>
<accession>A0ABW7HW25</accession>
<keyword evidence="1" id="KW-1133">Transmembrane helix</keyword>
<feature type="transmembrane region" description="Helical" evidence="1">
    <location>
        <begin position="20"/>
        <end position="38"/>
    </location>
</feature>
<evidence type="ECO:0000313" key="3">
    <source>
        <dbReference type="Proteomes" id="UP001607069"/>
    </source>
</evidence>
<evidence type="ECO:0000313" key="2">
    <source>
        <dbReference type="EMBL" id="MFH0250091.1"/>
    </source>
</evidence>
<keyword evidence="1" id="KW-0812">Transmembrane</keyword>
<sequence length="40" mass="4299">MPHHAVSKYQPPADVPSMGVFMPALTVITVVLILVLGGRR</sequence>